<reference evidence="3" key="1">
    <citation type="journal article" date="2011" name="Nature">
        <title>Genome sequence and analysis of the tuber crop potato.</title>
        <authorList>
            <consortium name="The Potato Genome Sequencing Consortium"/>
        </authorList>
    </citation>
    <scope>NUCLEOTIDE SEQUENCE [LARGE SCALE GENOMIC DNA]</scope>
    <source>
        <strain evidence="3">cv. DM1-3 516 R44</strain>
    </source>
</reference>
<feature type="compositionally biased region" description="Low complexity" evidence="1">
    <location>
        <begin position="7"/>
        <end position="25"/>
    </location>
</feature>
<evidence type="ECO:0000313" key="3">
    <source>
        <dbReference type="Proteomes" id="UP000011115"/>
    </source>
</evidence>
<sequence length="65" mass="7525">MLHAQNSYFESTSSSSPMPRSVDPSQFSIDESYYKRVQQKNSSATYQQRPQNSTGYEAWLQILEN</sequence>
<dbReference type="PaxDb" id="4113-PGSC0003DMT400081515"/>
<dbReference type="HOGENOM" id="CLU_2872008_0_0_1"/>
<protein>
    <submittedName>
        <fullName evidence="2">Uncharacterized protein</fullName>
    </submittedName>
</protein>
<accession>M1D4X0</accession>
<dbReference type="AlphaFoldDB" id="M1D4X0"/>
<dbReference type="EnsemblPlants" id="PGSC0003DMT400081515">
    <property type="protein sequence ID" value="PGSC0003DMT400081515"/>
    <property type="gene ID" value="PGSC0003DMG400031896"/>
</dbReference>
<proteinExistence type="predicted"/>
<dbReference type="ExpressionAtlas" id="M1D4X0">
    <property type="expression patterns" value="baseline"/>
</dbReference>
<keyword evidence="3" id="KW-1185">Reference proteome</keyword>
<dbReference type="Proteomes" id="UP000011115">
    <property type="component" value="Unassembled WGS sequence"/>
</dbReference>
<name>M1D4X0_SOLTU</name>
<organism evidence="2 3">
    <name type="scientific">Solanum tuberosum</name>
    <name type="common">Potato</name>
    <dbReference type="NCBI Taxonomy" id="4113"/>
    <lineage>
        <taxon>Eukaryota</taxon>
        <taxon>Viridiplantae</taxon>
        <taxon>Streptophyta</taxon>
        <taxon>Embryophyta</taxon>
        <taxon>Tracheophyta</taxon>
        <taxon>Spermatophyta</taxon>
        <taxon>Magnoliopsida</taxon>
        <taxon>eudicotyledons</taxon>
        <taxon>Gunneridae</taxon>
        <taxon>Pentapetalae</taxon>
        <taxon>asterids</taxon>
        <taxon>lamiids</taxon>
        <taxon>Solanales</taxon>
        <taxon>Solanaceae</taxon>
        <taxon>Solanoideae</taxon>
        <taxon>Solaneae</taxon>
        <taxon>Solanum</taxon>
    </lineage>
</organism>
<evidence type="ECO:0000256" key="1">
    <source>
        <dbReference type="SAM" id="MobiDB-lite"/>
    </source>
</evidence>
<dbReference type="InParanoid" id="M1D4X0"/>
<feature type="region of interest" description="Disordered" evidence="1">
    <location>
        <begin position="1"/>
        <end position="30"/>
    </location>
</feature>
<dbReference type="Gramene" id="PGSC0003DMT400081515">
    <property type="protein sequence ID" value="PGSC0003DMT400081515"/>
    <property type="gene ID" value="PGSC0003DMG400031896"/>
</dbReference>
<evidence type="ECO:0000313" key="2">
    <source>
        <dbReference type="EnsemblPlants" id="PGSC0003DMT400081515"/>
    </source>
</evidence>
<reference evidence="2" key="2">
    <citation type="submission" date="2015-06" db="UniProtKB">
        <authorList>
            <consortium name="EnsemblPlants"/>
        </authorList>
    </citation>
    <scope>IDENTIFICATION</scope>
    <source>
        <strain evidence="2">DM1-3 516 R44</strain>
    </source>
</reference>